<comment type="caution">
    <text evidence="2">The sequence shown here is derived from an EMBL/GenBank/DDBJ whole genome shotgun (WGS) entry which is preliminary data.</text>
</comment>
<dbReference type="AlphaFoldDB" id="A0A5J4UC09"/>
<organism evidence="2 3">
    <name type="scientific">Streblomastix strix</name>
    <dbReference type="NCBI Taxonomy" id="222440"/>
    <lineage>
        <taxon>Eukaryota</taxon>
        <taxon>Metamonada</taxon>
        <taxon>Preaxostyla</taxon>
        <taxon>Oxymonadida</taxon>
        <taxon>Streblomastigidae</taxon>
        <taxon>Streblomastix</taxon>
    </lineage>
</organism>
<evidence type="ECO:0000313" key="3">
    <source>
        <dbReference type="Proteomes" id="UP000324800"/>
    </source>
</evidence>
<evidence type="ECO:0000256" key="1">
    <source>
        <dbReference type="SAM" id="MobiDB-lite"/>
    </source>
</evidence>
<evidence type="ECO:0000313" key="2">
    <source>
        <dbReference type="EMBL" id="KAA6367145.1"/>
    </source>
</evidence>
<feature type="compositionally biased region" description="Basic and acidic residues" evidence="1">
    <location>
        <begin position="193"/>
        <end position="214"/>
    </location>
</feature>
<protein>
    <submittedName>
        <fullName evidence="2">Uncharacterized protein</fullName>
    </submittedName>
</protein>
<reference evidence="2 3" key="1">
    <citation type="submission" date="2019-03" db="EMBL/GenBank/DDBJ databases">
        <title>Single cell metagenomics reveals metabolic interactions within the superorganism composed of flagellate Streblomastix strix and complex community of Bacteroidetes bacteria on its surface.</title>
        <authorList>
            <person name="Treitli S.C."/>
            <person name="Kolisko M."/>
            <person name="Husnik F."/>
            <person name="Keeling P."/>
            <person name="Hampl V."/>
        </authorList>
    </citation>
    <scope>NUCLEOTIDE SEQUENCE [LARGE SCALE GENOMIC DNA]</scope>
    <source>
        <strain evidence="2">ST1C</strain>
    </source>
</reference>
<proteinExistence type="predicted"/>
<name>A0A5J4UC09_9EUKA</name>
<feature type="region of interest" description="Disordered" evidence="1">
    <location>
        <begin position="1"/>
        <end position="44"/>
    </location>
</feature>
<feature type="region of interest" description="Disordered" evidence="1">
    <location>
        <begin position="184"/>
        <end position="214"/>
    </location>
</feature>
<dbReference type="EMBL" id="SNRW01018635">
    <property type="protein sequence ID" value="KAA6367145.1"/>
    <property type="molecule type" value="Genomic_DNA"/>
</dbReference>
<accession>A0A5J4UC09</accession>
<sequence length="214" mass="24941">MRPMLNQDENKALKQNQEIQIRRTHNDMPPPNSGPRDQPQPGHGLHAHINAAIQQSTISLATLSAEQEISVIPNVLTKESIKDHMRKRMLQGFDLIPVGKDDEEQYQLGFGAGVQQAADWRKSKQQSQTSFMDDISAFWREYNFDLRVACVRKEYDSENDSETLQPTKTARHEFRNRFRRFMNRFLSPRNKRSRYDSPDRGNESRERSGSRCYS</sequence>
<gene>
    <name evidence="2" type="ORF">EZS28_037327</name>
</gene>
<dbReference type="Proteomes" id="UP000324800">
    <property type="component" value="Unassembled WGS sequence"/>
</dbReference>